<proteinExistence type="predicted"/>
<evidence type="ECO:0000313" key="1">
    <source>
        <dbReference type="EMBL" id="JAH88817.1"/>
    </source>
</evidence>
<reference evidence="1" key="1">
    <citation type="submission" date="2014-11" db="EMBL/GenBank/DDBJ databases">
        <authorList>
            <person name="Amaro Gonzalez C."/>
        </authorList>
    </citation>
    <scope>NUCLEOTIDE SEQUENCE</scope>
</reference>
<name>A0A0E9WEQ2_ANGAN</name>
<organism evidence="1">
    <name type="scientific">Anguilla anguilla</name>
    <name type="common">European freshwater eel</name>
    <name type="synonym">Muraena anguilla</name>
    <dbReference type="NCBI Taxonomy" id="7936"/>
    <lineage>
        <taxon>Eukaryota</taxon>
        <taxon>Metazoa</taxon>
        <taxon>Chordata</taxon>
        <taxon>Craniata</taxon>
        <taxon>Vertebrata</taxon>
        <taxon>Euteleostomi</taxon>
        <taxon>Actinopterygii</taxon>
        <taxon>Neopterygii</taxon>
        <taxon>Teleostei</taxon>
        <taxon>Anguilliformes</taxon>
        <taxon>Anguillidae</taxon>
        <taxon>Anguilla</taxon>
    </lineage>
</organism>
<accession>A0A0E9WEQ2</accession>
<dbReference type="AlphaFoldDB" id="A0A0E9WEQ2"/>
<sequence>MSSLPRPLVFIELYLQASSALFMRPRTPCLWYLH</sequence>
<reference evidence="1" key="2">
    <citation type="journal article" date="2015" name="Fish Shellfish Immunol.">
        <title>Early steps in the European eel (Anguilla anguilla)-Vibrio vulnificus interaction in the gills: Role of the RtxA13 toxin.</title>
        <authorList>
            <person name="Callol A."/>
            <person name="Pajuelo D."/>
            <person name="Ebbesson L."/>
            <person name="Teles M."/>
            <person name="MacKenzie S."/>
            <person name="Amaro C."/>
        </authorList>
    </citation>
    <scope>NUCLEOTIDE SEQUENCE</scope>
</reference>
<protein>
    <submittedName>
        <fullName evidence="1">Uncharacterized protein</fullName>
    </submittedName>
</protein>
<dbReference type="EMBL" id="GBXM01019760">
    <property type="protein sequence ID" value="JAH88817.1"/>
    <property type="molecule type" value="Transcribed_RNA"/>
</dbReference>